<comment type="similarity">
    <text evidence="1">Belongs to the universal stress protein A family.</text>
</comment>
<dbReference type="Gene3D" id="3.40.50.12370">
    <property type="match status" value="1"/>
</dbReference>
<dbReference type="InterPro" id="IPR006016">
    <property type="entry name" value="UspA"/>
</dbReference>
<reference evidence="3 4" key="1">
    <citation type="submission" date="2015-03" db="EMBL/GenBank/DDBJ databases">
        <title>Genome sequencing of Methylobacterium aquaticum DSM16371 type strain.</title>
        <authorList>
            <person name="Chaudhry V."/>
            <person name="Patil P.B."/>
        </authorList>
    </citation>
    <scope>NUCLEOTIDE SEQUENCE [LARGE SCALE GENOMIC DNA]</scope>
    <source>
        <strain evidence="3 4">DSM 16371</strain>
    </source>
</reference>
<gene>
    <name evidence="3" type="ORF">VP06_09235</name>
</gene>
<dbReference type="PANTHER" id="PTHR46268:SF15">
    <property type="entry name" value="UNIVERSAL STRESS PROTEIN HP_0031"/>
    <property type="match status" value="1"/>
</dbReference>
<dbReference type="InterPro" id="IPR006015">
    <property type="entry name" value="Universal_stress_UspA"/>
</dbReference>
<dbReference type="PRINTS" id="PR01438">
    <property type="entry name" value="UNVRSLSTRESS"/>
</dbReference>
<evidence type="ECO:0000256" key="1">
    <source>
        <dbReference type="ARBA" id="ARBA00008791"/>
    </source>
</evidence>
<dbReference type="PATRIC" id="fig|270351.6.peg.6619"/>
<organism evidence="3 4">
    <name type="scientific">Methylobacterium aquaticum</name>
    <dbReference type="NCBI Taxonomy" id="270351"/>
    <lineage>
        <taxon>Bacteria</taxon>
        <taxon>Pseudomonadati</taxon>
        <taxon>Pseudomonadota</taxon>
        <taxon>Alphaproteobacteria</taxon>
        <taxon>Hyphomicrobiales</taxon>
        <taxon>Methylobacteriaceae</taxon>
        <taxon>Methylobacterium</taxon>
    </lineage>
</organism>
<evidence type="ECO:0000313" key="3">
    <source>
        <dbReference type="EMBL" id="KMO36741.1"/>
    </source>
</evidence>
<evidence type="ECO:0000259" key="2">
    <source>
        <dbReference type="Pfam" id="PF00582"/>
    </source>
</evidence>
<dbReference type="AlphaFoldDB" id="A0A0J6VCF9"/>
<dbReference type="EMBL" id="LABX01000065">
    <property type="protein sequence ID" value="KMO36741.1"/>
    <property type="molecule type" value="Genomic_DNA"/>
</dbReference>
<sequence length="271" mass="28334">MIKDLTIVVDGVGRRAAPYGLGLAAEFDASVSAVSVLPLEPFGTFAQSEIRYDMIVAAEQDAREQAAAAAEAVAAEALAAGRPCETTAICTSAPLAPLRLAGFVHLSDLVVIEQADAAHPKPADAYLETLLFRGARPVLVVPYIHASPPRFATAIVAWDGSAPAARALSDALPLLRRIARVELVSVTDEPVPEATHGRAVRHLARHGVEAVFHTLPGGLPVGEALLSHAADRGADLLVMGAYGHSRLREAILGGTSRTILASMTVPVLMSR</sequence>
<comment type="caution">
    <text evidence="3">The sequence shown here is derived from an EMBL/GenBank/DDBJ whole genome shotgun (WGS) entry which is preliminary data.</text>
</comment>
<dbReference type="OrthoDB" id="9804721at2"/>
<dbReference type="Pfam" id="PF00582">
    <property type="entry name" value="Usp"/>
    <property type="match status" value="1"/>
</dbReference>
<dbReference type="CDD" id="cd00293">
    <property type="entry name" value="USP-like"/>
    <property type="match status" value="1"/>
</dbReference>
<dbReference type="PANTHER" id="PTHR46268">
    <property type="entry name" value="STRESS RESPONSE PROTEIN NHAX"/>
    <property type="match status" value="1"/>
</dbReference>
<dbReference type="RefSeq" id="WP_048463481.1">
    <property type="nucleotide sequence ID" value="NZ_JBNTQU010000012.1"/>
</dbReference>
<dbReference type="SUPFAM" id="SSF52402">
    <property type="entry name" value="Adenine nucleotide alpha hydrolases-like"/>
    <property type="match status" value="2"/>
</dbReference>
<feature type="domain" description="UspA" evidence="2">
    <location>
        <begin position="155"/>
        <end position="270"/>
    </location>
</feature>
<proteinExistence type="inferred from homology"/>
<name>A0A0J6VCF9_9HYPH</name>
<dbReference type="Proteomes" id="UP000035929">
    <property type="component" value="Unassembled WGS sequence"/>
</dbReference>
<accession>A0A0J6VCF9</accession>
<evidence type="ECO:0000313" key="4">
    <source>
        <dbReference type="Proteomes" id="UP000035929"/>
    </source>
</evidence>
<protein>
    <submittedName>
        <fullName evidence="3">Universal stress protein UspA</fullName>
    </submittedName>
</protein>